<evidence type="ECO:0000313" key="2">
    <source>
        <dbReference type="Proteomes" id="UP000276133"/>
    </source>
</evidence>
<protein>
    <submittedName>
        <fullName evidence="1">Uncharacterized protein</fullName>
    </submittedName>
</protein>
<evidence type="ECO:0000313" key="1">
    <source>
        <dbReference type="EMBL" id="RNA15781.1"/>
    </source>
</evidence>
<accession>A0A3M7QXD7</accession>
<keyword evidence="2" id="KW-1185">Reference proteome</keyword>
<dbReference type="EMBL" id="REGN01004893">
    <property type="protein sequence ID" value="RNA15781.1"/>
    <property type="molecule type" value="Genomic_DNA"/>
</dbReference>
<dbReference type="AlphaFoldDB" id="A0A3M7QXD7"/>
<comment type="caution">
    <text evidence="1">The sequence shown here is derived from an EMBL/GenBank/DDBJ whole genome shotgun (WGS) entry which is preliminary data.</text>
</comment>
<proteinExistence type="predicted"/>
<organism evidence="1 2">
    <name type="scientific">Brachionus plicatilis</name>
    <name type="common">Marine rotifer</name>
    <name type="synonym">Brachionus muelleri</name>
    <dbReference type="NCBI Taxonomy" id="10195"/>
    <lineage>
        <taxon>Eukaryota</taxon>
        <taxon>Metazoa</taxon>
        <taxon>Spiralia</taxon>
        <taxon>Gnathifera</taxon>
        <taxon>Rotifera</taxon>
        <taxon>Eurotatoria</taxon>
        <taxon>Monogononta</taxon>
        <taxon>Pseudotrocha</taxon>
        <taxon>Ploima</taxon>
        <taxon>Brachionidae</taxon>
        <taxon>Brachionus</taxon>
    </lineage>
</organism>
<gene>
    <name evidence="1" type="ORF">BpHYR1_041010</name>
</gene>
<reference evidence="1 2" key="1">
    <citation type="journal article" date="2018" name="Sci. Rep.">
        <title>Genomic signatures of local adaptation to the degree of environmental predictability in rotifers.</title>
        <authorList>
            <person name="Franch-Gras L."/>
            <person name="Hahn C."/>
            <person name="Garcia-Roger E.M."/>
            <person name="Carmona M.J."/>
            <person name="Serra M."/>
            <person name="Gomez A."/>
        </authorList>
    </citation>
    <scope>NUCLEOTIDE SEQUENCE [LARGE SCALE GENOMIC DNA]</scope>
    <source>
        <strain evidence="1">HYR1</strain>
    </source>
</reference>
<sequence length="67" mass="8071">MNNQILKFDFEEINPINPENSIFCWTQKSISWAFSVALKNKHLRKRLKFTQDFKLMVMILKEPNIKN</sequence>
<dbReference type="Proteomes" id="UP000276133">
    <property type="component" value="Unassembled WGS sequence"/>
</dbReference>
<name>A0A3M7QXD7_BRAPC</name>